<dbReference type="KEGG" id="maur:BOH66_07690"/>
<dbReference type="OrthoDB" id="3261041at2"/>
<proteinExistence type="predicted"/>
<organism evidence="2 3">
    <name type="scientific">Microbacterium aurum</name>
    <dbReference type="NCBI Taxonomy" id="36805"/>
    <lineage>
        <taxon>Bacteria</taxon>
        <taxon>Bacillati</taxon>
        <taxon>Actinomycetota</taxon>
        <taxon>Actinomycetes</taxon>
        <taxon>Micrococcales</taxon>
        <taxon>Microbacteriaceae</taxon>
        <taxon>Microbacterium</taxon>
    </lineage>
</organism>
<feature type="transmembrane region" description="Helical" evidence="1">
    <location>
        <begin position="446"/>
        <end position="468"/>
    </location>
</feature>
<dbReference type="STRING" id="36805.BOH66_07690"/>
<evidence type="ECO:0000313" key="3">
    <source>
        <dbReference type="Proteomes" id="UP000187185"/>
    </source>
</evidence>
<dbReference type="RefSeq" id="WP_076690459.1">
    <property type="nucleotide sequence ID" value="NZ_CP018762.1"/>
</dbReference>
<gene>
    <name evidence="2" type="ORF">BOH66_07690</name>
</gene>
<dbReference type="Proteomes" id="UP000187185">
    <property type="component" value="Chromosome"/>
</dbReference>
<feature type="transmembrane region" description="Helical" evidence="1">
    <location>
        <begin position="480"/>
        <end position="504"/>
    </location>
</feature>
<keyword evidence="1" id="KW-1133">Transmembrane helix</keyword>
<feature type="transmembrane region" description="Helical" evidence="1">
    <location>
        <begin position="55"/>
        <end position="80"/>
    </location>
</feature>
<reference evidence="2 3" key="1">
    <citation type="submission" date="2016-12" db="EMBL/GenBank/DDBJ databases">
        <title>Complete genome sequence of Microbacterium aurum KACC 15219.</title>
        <authorList>
            <person name="Jung Y."/>
            <person name="Shin J.-H."/>
            <person name="Lee Y.-J."/>
            <person name="Yi H."/>
            <person name="Bahn Y.-S."/>
            <person name="Kim J.F."/>
            <person name="Lee D.-W."/>
        </authorList>
    </citation>
    <scope>NUCLEOTIDE SEQUENCE [LARGE SCALE GENOMIC DNA]</scope>
    <source>
        <strain evidence="2 3">KACC 15219</strain>
    </source>
</reference>
<feature type="transmembrane region" description="Helical" evidence="1">
    <location>
        <begin position="324"/>
        <end position="343"/>
    </location>
</feature>
<keyword evidence="1" id="KW-0812">Transmembrane</keyword>
<accession>A0A1P8U7U4</accession>
<keyword evidence="1" id="KW-0472">Membrane</keyword>
<feature type="transmembrane region" description="Helical" evidence="1">
    <location>
        <begin position="372"/>
        <end position="391"/>
    </location>
</feature>
<name>A0A1P8U7U4_9MICO</name>
<sequence length="518" mass="53942">MVAHVLRLRLDLLIGALRGDRRRVTRHAIALVLLIVAVGVVCAGILSLRTAPDDVAFAVTMIGCSALTLGFFVAAIVGGADDQLDPRRFAVFGATPRATAWATLPASVISVPVLGVVVVAAALATMWIAHGATTAVAVASAVLGVLTCMLFAKIALAIVGLVLRDRRSRELTGVFLIAMLVVVVPVVVFLASLEWRGEVPSALTQAVDVLALTPLGAAWSLPGRELTGSFAAPLLVAVVTLLAQTALWLWLVDRLLTTTERPGSARERRGLGWFDLTGGTPAGGIAARSLIYWLRDPRYLVNVAIVPVAAIVTIVPLVLVGVPLATAVLLPAPLMALFLGWLAHNDLAYDSTALWMHIASAVRGSADRAGRLVPVVALGILILAVTIPVTVSLHGRWAILPAMVGVCASLFLCGLGLSSVASVVAPYPVSRPGDSPFQQPQRTGGGLSQGVVLVGAVLLSLPSLWWGWLTLSVDAEWAWTALWGGIGIGVVVLIAGILGGGAVFDRSGGRLMEFAEST</sequence>
<feature type="transmembrane region" description="Helical" evidence="1">
    <location>
        <begin position="397"/>
        <end position="425"/>
    </location>
</feature>
<feature type="transmembrane region" description="Helical" evidence="1">
    <location>
        <begin position="28"/>
        <end position="49"/>
    </location>
</feature>
<feature type="transmembrane region" description="Helical" evidence="1">
    <location>
        <begin position="174"/>
        <end position="193"/>
    </location>
</feature>
<feature type="transmembrane region" description="Helical" evidence="1">
    <location>
        <begin position="230"/>
        <end position="251"/>
    </location>
</feature>
<feature type="transmembrane region" description="Helical" evidence="1">
    <location>
        <begin position="135"/>
        <end position="162"/>
    </location>
</feature>
<protein>
    <submittedName>
        <fullName evidence="2">Uncharacterized protein</fullName>
    </submittedName>
</protein>
<feature type="transmembrane region" description="Helical" evidence="1">
    <location>
        <begin position="299"/>
        <end position="318"/>
    </location>
</feature>
<evidence type="ECO:0000313" key="2">
    <source>
        <dbReference type="EMBL" id="APZ34143.1"/>
    </source>
</evidence>
<keyword evidence="3" id="KW-1185">Reference proteome</keyword>
<dbReference type="EMBL" id="CP018762">
    <property type="protein sequence ID" value="APZ34143.1"/>
    <property type="molecule type" value="Genomic_DNA"/>
</dbReference>
<feature type="transmembrane region" description="Helical" evidence="1">
    <location>
        <begin position="101"/>
        <end position="129"/>
    </location>
</feature>
<dbReference type="AlphaFoldDB" id="A0A1P8U7U4"/>
<evidence type="ECO:0000256" key="1">
    <source>
        <dbReference type="SAM" id="Phobius"/>
    </source>
</evidence>